<organism evidence="2 3">
    <name type="scientific">Parvicella tangerina</name>
    <dbReference type="NCBI Taxonomy" id="2829795"/>
    <lineage>
        <taxon>Bacteria</taxon>
        <taxon>Pseudomonadati</taxon>
        <taxon>Bacteroidota</taxon>
        <taxon>Flavobacteriia</taxon>
        <taxon>Flavobacteriales</taxon>
        <taxon>Parvicellaceae</taxon>
        <taxon>Parvicella</taxon>
    </lineage>
</organism>
<keyword evidence="3" id="KW-1185">Reference proteome</keyword>
<proteinExistence type="predicted"/>
<dbReference type="EMBL" id="OU015584">
    <property type="protein sequence ID" value="CAG5081865.1"/>
    <property type="molecule type" value="Genomic_DNA"/>
</dbReference>
<protein>
    <recommendedName>
        <fullName evidence="4">Acetolactate decarboxylase</fullName>
    </recommendedName>
</protein>
<dbReference type="InterPro" id="IPR005128">
    <property type="entry name" value="Acetolactate_a_deCO2ase"/>
</dbReference>
<evidence type="ECO:0000313" key="2">
    <source>
        <dbReference type="EMBL" id="CAG5081865.1"/>
    </source>
</evidence>
<gene>
    <name evidence="2" type="ORF">CRYO30217_01748</name>
</gene>
<dbReference type="AlphaFoldDB" id="A0A916NRR1"/>
<evidence type="ECO:0000256" key="1">
    <source>
        <dbReference type="SAM" id="SignalP"/>
    </source>
</evidence>
<dbReference type="RefSeq" id="WP_258541935.1">
    <property type="nucleotide sequence ID" value="NZ_OU015584.1"/>
</dbReference>
<feature type="chain" id="PRO_5037892910" description="Acetolactate decarboxylase" evidence="1">
    <location>
        <begin position="21"/>
        <end position="247"/>
    </location>
</feature>
<accession>A0A916NRR1</accession>
<keyword evidence="1" id="KW-0732">Signal</keyword>
<dbReference type="KEGG" id="ptan:CRYO30217_01748"/>
<evidence type="ECO:0008006" key="4">
    <source>
        <dbReference type="Google" id="ProtNLM"/>
    </source>
</evidence>
<dbReference type="Gene3D" id="3.30.1330.80">
    <property type="entry name" value="Hypothetical protein, similar to alpha- acetolactate decarboxylase, domain 2"/>
    <property type="match status" value="1"/>
</dbReference>
<name>A0A916NRR1_9FLAO</name>
<dbReference type="GO" id="GO:0047605">
    <property type="term" value="F:acetolactate decarboxylase activity"/>
    <property type="evidence" value="ECO:0007669"/>
    <property type="project" value="InterPro"/>
</dbReference>
<evidence type="ECO:0000313" key="3">
    <source>
        <dbReference type="Proteomes" id="UP000683507"/>
    </source>
</evidence>
<dbReference type="GO" id="GO:0045151">
    <property type="term" value="P:acetoin biosynthetic process"/>
    <property type="evidence" value="ECO:0007669"/>
    <property type="project" value="InterPro"/>
</dbReference>
<dbReference type="SUPFAM" id="SSF117856">
    <property type="entry name" value="AF0104/ALDC/Ptd012-like"/>
    <property type="match status" value="1"/>
</dbReference>
<reference evidence="2" key="1">
    <citation type="submission" date="2021-04" db="EMBL/GenBank/DDBJ databases">
        <authorList>
            <person name="Rodrigo-Torres L."/>
            <person name="Arahal R. D."/>
            <person name="Lucena T."/>
        </authorList>
    </citation>
    <scope>NUCLEOTIDE SEQUENCE</scope>
    <source>
        <strain evidence="2">AS29M-1</strain>
    </source>
</reference>
<feature type="signal peptide" evidence="1">
    <location>
        <begin position="1"/>
        <end position="20"/>
    </location>
</feature>
<sequence>MKPLLLLLLLFILLSACENKQEENTSEPETATLEVKYSGALKQIMHEGDLSAKADLKDLKNLDHLYAIGALEGLKGEIQIIDGQSYVTYVDSTSHLAFDPSFEKRAAIIVYAQVENWMKFSIPAEVVTKDELENYIAQTAGENNINIHQPFPFMLDGNIAFIDWHVINWQDGDMEHTHEKHIQSGLHGTLIGEDARMIGFYSDAHHGVFTHHTTNMHIHVKTKDNMVAGHVDDLELGKVTTLLLPKI</sequence>
<dbReference type="Pfam" id="PF03306">
    <property type="entry name" value="AAL_decarboxy"/>
    <property type="match status" value="1"/>
</dbReference>
<dbReference type="PROSITE" id="PS51257">
    <property type="entry name" value="PROKAR_LIPOPROTEIN"/>
    <property type="match status" value="1"/>
</dbReference>
<dbReference type="Proteomes" id="UP000683507">
    <property type="component" value="Chromosome"/>
</dbReference>